<evidence type="ECO:0000313" key="1">
    <source>
        <dbReference type="EMBL" id="MBW8486143.1"/>
    </source>
</evidence>
<keyword evidence="2" id="KW-1185">Reference proteome</keyword>
<organism evidence="1 2">
    <name type="scientific">Actinomadura parmotrematis</name>
    <dbReference type="NCBI Taxonomy" id="2864039"/>
    <lineage>
        <taxon>Bacteria</taxon>
        <taxon>Bacillati</taxon>
        <taxon>Actinomycetota</taxon>
        <taxon>Actinomycetes</taxon>
        <taxon>Streptosporangiales</taxon>
        <taxon>Thermomonosporaceae</taxon>
        <taxon>Actinomadura</taxon>
    </lineage>
</organism>
<dbReference type="Proteomes" id="UP000774570">
    <property type="component" value="Unassembled WGS sequence"/>
</dbReference>
<proteinExistence type="predicted"/>
<gene>
    <name evidence="1" type="ORF">K1Y72_27490</name>
</gene>
<name>A0ABS7G3B8_9ACTN</name>
<accession>A0ABS7G3B8</accession>
<protein>
    <submittedName>
        <fullName evidence="1">Uncharacterized protein</fullName>
    </submittedName>
</protein>
<reference evidence="1 2" key="1">
    <citation type="submission" date="2021-07" db="EMBL/GenBank/DDBJ databases">
        <title>Actinomadura sp. PM05-2 isolated from lichen.</title>
        <authorList>
            <person name="Somphong A."/>
            <person name="Phongsopitanun W."/>
            <person name="Tanasupawat S."/>
            <person name="Peongsungnone V."/>
        </authorList>
    </citation>
    <scope>NUCLEOTIDE SEQUENCE [LARGE SCALE GENOMIC DNA]</scope>
    <source>
        <strain evidence="1 2">PM05-2</strain>
    </source>
</reference>
<comment type="caution">
    <text evidence="1">The sequence shown here is derived from an EMBL/GenBank/DDBJ whole genome shotgun (WGS) entry which is preliminary data.</text>
</comment>
<dbReference type="RefSeq" id="WP_220169381.1">
    <property type="nucleotide sequence ID" value="NZ_JAIBOA010000021.1"/>
</dbReference>
<dbReference type="EMBL" id="JAIBOA010000021">
    <property type="protein sequence ID" value="MBW8486143.1"/>
    <property type="molecule type" value="Genomic_DNA"/>
</dbReference>
<sequence>MNEIYGARRLADRLGLAPWQFRLAREHDLIPPPDPATGRWTGSAADRFADRAADIVGRFGDVPPIGAEKAAQRLAARVRTDVERSDIEVLVARGDLAVAGTYQSNPVYLLRDIDDLDGETVTEVVGARKGPLLDTVNAAGAARILAWPKALFERVADERGLAVDQLGRYSSAEVRALADNSELRARVTEEHRAIALTKAREREGQCTRILREWLICCTAYLETTVDEPPEISEGRRALRALTGARSELRELLTDPPP</sequence>
<evidence type="ECO:0000313" key="2">
    <source>
        <dbReference type="Proteomes" id="UP000774570"/>
    </source>
</evidence>